<reference evidence="7 8" key="1">
    <citation type="submission" date="2021-01" db="EMBL/GenBank/DDBJ databases">
        <title>Genomic Encyclopedia of Type Strains, Phase IV (KMG-IV): sequencing the most valuable type-strain genomes for metagenomic binning, comparative biology and taxonomic classification.</title>
        <authorList>
            <person name="Goeker M."/>
        </authorList>
    </citation>
    <scope>NUCLEOTIDE SEQUENCE [LARGE SCALE GENOMIC DNA]</scope>
    <source>
        <strain evidence="7 8">DSM 105453</strain>
    </source>
</reference>
<comment type="similarity">
    <text evidence="1">Belongs to the LysR transcriptional regulatory family.</text>
</comment>
<dbReference type="Gene3D" id="3.40.190.10">
    <property type="entry name" value="Periplasmic binding protein-like II"/>
    <property type="match status" value="2"/>
</dbReference>
<proteinExistence type="inferred from homology"/>
<keyword evidence="3 7" id="KW-0238">DNA-binding</keyword>
<keyword evidence="4" id="KW-0804">Transcription</keyword>
<organism evidence="7 8">
    <name type="scientific">Siminovitchia thermophila</name>
    <dbReference type="NCBI Taxonomy" id="1245522"/>
    <lineage>
        <taxon>Bacteria</taxon>
        <taxon>Bacillati</taxon>
        <taxon>Bacillota</taxon>
        <taxon>Bacilli</taxon>
        <taxon>Bacillales</taxon>
        <taxon>Bacillaceae</taxon>
        <taxon>Siminovitchia</taxon>
    </lineage>
</organism>
<name>A0ABS2R5T5_9BACI</name>
<evidence type="ECO:0000313" key="8">
    <source>
        <dbReference type="Proteomes" id="UP000823485"/>
    </source>
</evidence>
<evidence type="ECO:0000259" key="6">
    <source>
        <dbReference type="PROSITE" id="PS50931"/>
    </source>
</evidence>
<dbReference type="CDD" id="cd08414">
    <property type="entry name" value="PBP2_LTTR_aromatics_like"/>
    <property type="match status" value="1"/>
</dbReference>
<sequence>MELRHLKYFVTVAEELNFTKAASRLNMSQPPLSQQIKQLENSIGVKLLERSNRTVELTDAGRAFLEKAYKILIDIEKAREYTRKIYKGEKGQLSIGFTDSALYDLIPIIQSYQSVNTEVDITMHQMSTVDQLKALQEEEIHIGFICTPIQKSNLHIIPIRKQKFVAVLPKSHKLAQSDSPINIQELVDDTFIVTPRKVSPVYYDTVMSIFHKMSFVPKLTITAHISTAVIALVSSGLGIALIPSSMKNLQIASVVFKELDFSPTIETSVVWRFNEKSHIVNSIVTLLKQYIAENTSKHR</sequence>
<evidence type="ECO:0000313" key="7">
    <source>
        <dbReference type="EMBL" id="MBM7715017.1"/>
    </source>
</evidence>
<keyword evidence="5" id="KW-1133">Transmembrane helix</keyword>
<feature type="domain" description="HTH lysR-type" evidence="6">
    <location>
        <begin position="1"/>
        <end position="58"/>
    </location>
</feature>
<keyword evidence="5" id="KW-0812">Transmembrane</keyword>
<dbReference type="InterPro" id="IPR036388">
    <property type="entry name" value="WH-like_DNA-bd_sf"/>
</dbReference>
<dbReference type="InterPro" id="IPR036390">
    <property type="entry name" value="WH_DNA-bd_sf"/>
</dbReference>
<feature type="transmembrane region" description="Helical" evidence="5">
    <location>
        <begin position="221"/>
        <end position="242"/>
    </location>
</feature>
<comment type="caution">
    <text evidence="7">The sequence shown here is derived from an EMBL/GenBank/DDBJ whole genome shotgun (WGS) entry which is preliminary data.</text>
</comment>
<dbReference type="Proteomes" id="UP000823485">
    <property type="component" value="Unassembled WGS sequence"/>
</dbReference>
<dbReference type="InterPro" id="IPR000847">
    <property type="entry name" value="LysR_HTH_N"/>
</dbReference>
<evidence type="ECO:0000256" key="1">
    <source>
        <dbReference type="ARBA" id="ARBA00009437"/>
    </source>
</evidence>
<dbReference type="PROSITE" id="PS50931">
    <property type="entry name" value="HTH_LYSR"/>
    <property type="match status" value="1"/>
</dbReference>
<dbReference type="PRINTS" id="PR00039">
    <property type="entry name" value="HTHLYSR"/>
</dbReference>
<accession>A0ABS2R5T5</accession>
<evidence type="ECO:0000256" key="4">
    <source>
        <dbReference type="ARBA" id="ARBA00023163"/>
    </source>
</evidence>
<dbReference type="SUPFAM" id="SSF46785">
    <property type="entry name" value="Winged helix' DNA-binding domain"/>
    <property type="match status" value="1"/>
</dbReference>
<dbReference type="SUPFAM" id="SSF53850">
    <property type="entry name" value="Periplasmic binding protein-like II"/>
    <property type="match status" value="1"/>
</dbReference>
<dbReference type="PANTHER" id="PTHR30346:SF28">
    <property type="entry name" value="HTH-TYPE TRANSCRIPTIONAL REGULATOR CYNR"/>
    <property type="match status" value="1"/>
</dbReference>
<keyword evidence="5" id="KW-0472">Membrane</keyword>
<dbReference type="Pfam" id="PF03466">
    <property type="entry name" value="LysR_substrate"/>
    <property type="match status" value="1"/>
</dbReference>
<dbReference type="InterPro" id="IPR005119">
    <property type="entry name" value="LysR_subst-bd"/>
</dbReference>
<dbReference type="Pfam" id="PF00126">
    <property type="entry name" value="HTH_1"/>
    <property type="match status" value="1"/>
</dbReference>
<dbReference type="PANTHER" id="PTHR30346">
    <property type="entry name" value="TRANSCRIPTIONAL DUAL REGULATOR HCAR-RELATED"/>
    <property type="match status" value="1"/>
</dbReference>
<protein>
    <submittedName>
        <fullName evidence="7">DNA-binding transcriptional LysR family regulator</fullName>
    </submittedName>
</protein>
<dbReference type="EMBL" id="JAFBFH010000011">
    <property type="protein sequence ID" value="MBM7715017.1"/>
    <property type="molecule type" value="Genomic_DNA"/>
</dbReference>
<evidence type="ECO:0000256" key="5">
    <source>
        <dbReference type="SAM" id="Phobius"/>
    </source>
</evidence>
<evidence type="ECO:0000256" key="3">
    <source>
        <dbReference type="ARBA" id="ARBA00023125"/>
    </source>
</evidence>
<gene>
    <name evidence="7" type="ORF">JOC94_001989</name>
</gene>
<evidence type="ECO:0000256" key="2">
    <source>
        <dbReference type="ARBA" id="ARBA00023015"/>
    </source>
</evidence>
<dbReference type="Gene3D" id="1.10.10.10">
    <property type="entry name" value="Winged helix-like DNA-binding domain superfamily/Winged helix DNA-binding domain"/>
    <property type="match status" value="1"/>
</dbReference>
<dbReference type="RefSeq" id="WP_077112982.1">
    <property type="nucleotide sequence ID" value="NZ_JAFBFH010000011.1"/>
</dbReference>
<dbReference type="GO" id="GO:0003677">
    <property type="term" value="F:DNA binding"/>
    <property type="evidence" value="ECO:0007669"/>
    <property type="project" value="UniProtKB-KW"/>
</dbReference>
<keyword evidence="8" id="KW-1185">Reference proteome</keyword>
<keyword evidence="2" id="KW-0805">Transcription regulation</keyword>